<dbReference type="InterPro" id="IPR006758">
    <property type="entry name" value="A32L"/>
</dbReference>
<evidence type="ECO:0000313" key="3">
    <source>
        <dbReference type="Proteomes" id="UP000604046"/>
    </source>
</evidence>
<proteinExistence type="predicted"/>
<accession>A0A812RS37</accession>
<feature type="region of interest" description="Disordered" evidence="1">
    <location>
        <begin position="699"/>
        <end position="769"/>
    </location>
</feature>
<gene>
    <name evidence="2" type="ORF">SNAT2548_LOCUS24562</name>
</gene>
<dbReference type="Proteomes" id="UP000604046">
    <property type="component" value="Unassembled WGS sequence"/>
</dbReference>
<keyword evidence="3" id="KW-1185">Reference proteome</keyword>
<feature type="compositionally biased region" description="Low complexity" evidence="1">
    <location>
        <begin position="1063"/>
        <end position="1075"/>
    </location>
</feature>
<evidence type="ECO:0000313" key="2">
    <source>
        <dbReference type="EMBL" id="CAE7449534.1"/>
    </source>
</evidence>
<name>A0A812RS37_9DINO</name>
<feature type="compositionally biased region" description="Low complexity" evidence="1">
    <location>
        <begin position="250"/>
        <end position="260"/>
    </location>
</feature>
<evidence type="ECO:0000256" key="1">
    <source>
        <dbReference type="SAM" id="MobiDB-lite"/>
    </source>
</evidence>
<organism evidence="2 3">
    <name type="scientific">Symbiodinium natans</name>
    <dbReference type="NCBI Taxonomy" id="878477"/>
    <lineage>
        <taxon>Eukaryota</taxon>
        <taxon>Sar</taxon>
        <taxon>Alveolata</taxon>
        <taxon>Dinophyceae</taxon>
        <taxon>Suessiales</taxon>
        <taxon>Symbiodiniaceae</taxon>
        <taxon>Symbiodinium</taxon>
    </lineage>
</organism>
<dbReference type="AlphaFoldDB" id="A0A812RS37"/>
<protein>
    <submittedName>
        <fullName evidence="2">Uncharacterized protein</fullName>
    </submittedName>
</protein>
<feature type="region of interest" description="Disordered" evidence="1">
    <location>
        <begin position="560"/>
        <end position="593"/>
    </location>
</feature>
<dbReference type="Gene3D" id="3.40.50.300">
    <property type="entry name" value="P-loop containing nucleotide triphosphate hydrolases"/>
    <property type="match status" value="1"/>
</dbReference>
<dbReference type="SUPFAM" id="SSF52540">
    <property type="entry name" value="P-loop containing nucleoside triphosphate hydrolases"/>
    <property type="match status" value="1"/>
</dbReference>
<dbReference type="Pfam" id="PF04665">
    <property type="entry name" value="Pox_A32"/>
    <property type="match status" value="1"/>
</dbReference>
<comment type="caution">
    <text evidence="2">The sequence shown here is derived from an EMBL/GenBank/DDBJ whole genome shotgun (WGS) entry which is preliminary data.</text>
</comment>
<sequence length="1174" mass="128759">MGKVKLFPTPEFQVQQPRDPVVPRLPANGVLVGPSRTGKTVLLVSMILEQYRGCFNYIMSPSVDIDSAWDPVKDYIREELGVDTDREQAWWTEWDEDALRRIMEQQKRITQQSKRLGMKKLYQVLLVLDDVADAKGVHNRTGDGMLDKLYIRGRHYMISTWTSTQKLRLMSSAVRVNIMFACVFRLRNRLELEALVEELSALVDKETLYGMYEEATREKYSFWYVNLLAPKEEAFWVRFERKFVLDGAAEPAQPAEPQQPVNGRHPLGGGQQAAGGCCSSQPNVYDPRLATLPTTWGQRGVSGESTASGPFRFRRNKPVVSTIYVDSRNRVSGSDSNFTFELPETLHMQTSAKMAVYKVRIADAFLSTDRGTHLYWIDVALGTLNTAELPVGAYTGARLAAWISSNFAAATYVEATNAVEVAYDSNRRILSDAELRDLFPNGPGYPQGASATRPQSINHLLGGSYLDGALQIFPWVSMNAYNEVYLRCRELGNAAHILGPLGTDIICKVIVDRQQARRNLLEQPSWWERLLQWLIPPPLPLPHLALGWWPCPPLRTPEDECPSAGAARPVQRTSPSCRRRSPPPTLGEAVSRSRRARMMPLERRNEPQMLRSFWQKYPSYNVNPLLHKRYNELLEARAFNKWLEERRTRKEGEEYTDAVGRLTEVLGYIEEGEPLAIGLPNRNASIYMSSHFRLDDFPASSESLSDEPLPHTHLNPAEAFEDAREEDGYRGTPFPRRDFLRPRPFAADSDSELGADPGQALRQDGLALPDAPSLGDRVLGGLQRAEAAAGAAAGVVGSVASIAAHSGDLYHHGLRGRQWLDRTLRIPRTPEGLAPPPDEVAPPQIIGWPSEVEPLLERAGQRAAEVERQAAQDIEAFTQGQMAEAEAEGFASAAEAAASRAEAAAAAEATGGGALAAIGSGLAASGEAALPVAATVGAAAGGLAVAGAGAALVGTAWALHGGMLAAEHFLGWGEGGGGTDSDQSRPSSAVDVQTLNGMQEAGAQQHFSLREQRPRLQVFRMDADSEAEPRAQPPPRLQSRQARQPALPFGLNPGASSMPRPQGRSSGSDSSAAGRQSRRSSRASLPEPSFDQLRSVQFFPSSLSTFTPTTSRVARIPLTSGMDFMDPESVKIAFRVRNTDGQGGQVFPGSFEGSCFIKRVQLFDFENAVLSDRT</sequence>
<feature type="region of interest" description="Disordered" evidence="1">
    <location>
        <begin position="250"/>
        <end position="276"/>
    </location>
</feature>
<dbReference type="EMBL" id="CAJNDS010002362">
    <property type="protein sequence ID" value="CAE7449534.1"/>
    <property type="molecule type" value="Genomic_DNA"/>
</dbReference>
<reference evidence="2" key="1">
    <citation type="submission" date="2021-02" db="EMBL/GenBank/DDBJ databases">
        <authorList>
            <person name="Dougan E. K."/>
            <person name="Rhodes N."/>
            <person name="Thang M."/>
            <person name="Chan C."/>
        </authorList>
    </citation>
    <scope>NUCLEOTIDE SEQUENCE</scope>
</reference>
<dbReference type="InterPro" id="IPR027417">
    <property type="entry name" value="P-loop_NTPase"/>
</dbReference>
<feature type="region of interest" description="Disordered" evidence="1">
    <location>
        <begin position="1023"/>
        <end position="1089"/>
    </location>
</feature>